<dbReference type="EMBL" id="CM003531">
    <property type="protein sequence ID" value="RCV21653.1"/>
    <property type="molecule type" value="Genomic_DNA"/>
</dbReference>
<protein>
    <submittedName>
        <fullName evidence="2">Uncharacterized protein</fullName>
    </submittedName>
</protein>
<dbReference type="EMBL" id="CM003531">
    <property type="protein sequence ID" value="RCV21654.1"/>
    <property type="molecule type" value="Genomic_DNA"/>
</dbReference>
<dbReference type="AlphaFoldDB" id="A0A368QUT9"/>
<reference evidence="2" key="2">
    <citation type="submission" date="2015-07" db="EMBL/GenBank/DDBJ databases">
        <authorList>
            <person name="Noorani M."/>
        </authorList>
    </citation>
    <scope>NUCLEOTIDE SEQUENCE</scope>
    <source>
        <strain evidence="2">Yugu1</strain>
    </source>
</reference>
<evidence type="ECO:0000256" key="1">
    <source>
        <dbReference type="SAM" id="MobiDB-lite"/>
    </source>
</evidence>
<feature type="region of interest" description="Disordered" evidence="1">
    <location>
        <begin position="46"/>
        <end position="66"/>
    </location>
</feature>
<feature type="region of interest" description="Disordered" evidence="1">
    <location>
        <begin position="1"/>
        <end position="21"/>
    </location>
</feature>
<sequence length="370" mass="38915">MQSRRAILRSSASAPSSLSHPWNTSRRVRYAIRCMVASRYPSFPSLKSGPTNTLPSVPVRRQPPEVAQSERRWRLAGLRRDIAQAAGRFQGSPSLYRGRGAGRAAGDGEVGSITKGLGFGTDKAESWRRAAARAEGAATTAGEAWGCSIRYQAAGPRPPTAGSGGANGVGHEGTAETGPARVALLLPLLRAGLCTLAGEQWPAPRLSEGASMMSPSSPSEPRGFAWVGGRGSGSGSEGWCVNGGPLPVHDVRGSWRPARRRGVAAWGQRTAAVKLPGKAAGEHVVDVLELLHLRVVPLRRGGDDSQPVATAACCPRMLLLLLQGSPLLQAALLLLLSDSYACLSFFCSPLLNSNNLLLYSLLILSFSLAS</sequence>
<reference evidence="2" key="1">
    <citation type="journal article" date="2012" name="Nat. Biotechnol.">
        <title>Reference genome sequence of the model plant Setaria.</title>
        <authorList>
            <person name="Bennetzen J.L."/>
            <person name="Schmutz J."/>
            <person name="Wang H."/>
            <person name="Percifield R."/>
            <person name="Hawkins J."/>
            <person name="Pontaroli A.C."/>
            <person name="Estep M."/>
            <person name="Feng L."/>
            <person name="Vaughn J.N."/>
            <person name="Grimwood J."/>
            <person name="Jenkins J."/>
            <person name="Barry K."/>
            <person name="Lindquist E."/>
            <person name="Hellsten U."/>
            <person name="Deshpande S."/>
            <person name="Wang X."/>
            <person name="Wu X."/>
            <person name="Mitros T."/>
            <person name="Triplett J."/>
            <person name="Yang X."/>
            <person name="Ye C.Y."/>
            <person name="Mauro-Herrera M."/>
            <person name="Wang L."/>
            <person name="Li P."/>
            <person name="Sharma M."/>
            <person name="Sharma R."/>
            <person name="Ronald P.C."/>
            <person name="Panaud O."/>
            <person name="Kellogg E.A."/>
            <person name="Brutnell T.P."/>
            <person name="Doust A.N."/>
            <person name="Tuskan G.A."/>
            <person name="Rokhsar D."/>
            <person name="Devos K.M."/>
        </authorList>
    </citation>
    <scope>NUCLEOTIDE SEQUENCE [LARGE SCALE GENOMIC DNA]</scope>
    <source>
        <strain evidence="2">Yugu1</strain>
    </source>
</reference>
<accession>A0A368QUT9</accession>
<organism evidence="2">
    <name type="scientific">Setaria italica</name>
    <name type="common">Foxtail millet</name>
    <name type="synonym">Panicum italicum</name>
    <dbReference type="NCBI Taxonomy" id="4555"/>
    <lineage>
        <taxon>Eukaryota</taxon>
        <taxon>Viridiplantae</taxon>
        <taxon>Streptophyta</taxon>
        <taxon>Embryophyta</taxon>
        <taxon>Tracheophyta</taxon>
        <taxon>Spermatophyta</taxon>
        <taxon>Magnoliopsida</taxon>
        <taxon>Liliopsida</taxon>
        <taxon>Poales</taxon>
        <taxon>Poaceae</taxon>
        <taxon>PACMAD clade</taxon>
        <taxon>Panicoideae</taxon>
        <taxon>Panicodae</taxon>
        <taxon>Paniceae</taxon>
        <taxon>Cenchrinae</taxon>
        <taxon>Setaria</taxon>
    </lineage>
</organism>
<name>A0A368QUT9_SETIT</name>
<feature type="compositionally biased region" description="Low complexity" evidence="1">
    <location>
        <begin position="1"/>
        <end position="19"/>
    </location>
</feature>
<evidence type="ECO:0000313" key="2">
    <source>
        <dbReference type="EMBL" id="RCV21653.1"/>
    </source>
</evidence>
<proteinExistence type="predicted"/>
<gene>
    <name evidence="2" type="ORF">SETIT_4G154700v2</name>
</gene>